<evidence type="ECO:0000313" key="8">
    <source>
        <dbReference type="EMBL" id="OAB46313.1"/>
    </source>
</evidence>
<keyword evidence="5 6" id="KW-0472">Membrane</keyword>
<comment type="subcellular location">
    <subcellularLocation>
        <location evidence="1">Cell membrane</location>
        <topology evidence="1">Single-pass membrane protein</topology>
    </subcellularLocation>
</comment>
<dbReference type="RefSeq" id="WP_068528296.1">
    <property type="nucleotide sequence ID" value="NZ_LVJH01000002.1"/>
</dbReference>
<dbReference type="InterPro" id="IPR052027">
    <property type="entry name" value="PspC"/>
</dbReference>
<evidence type="ECO:0000256" key="5">
    <source>
        <dbReference type="ARBA" id="ARBA00023136"/>
    </source>
</evidence>
<evidence type="ECO:0000256" key="3">
    <source>
        <dbReference type="ARBA" id="ARBA00022692"/>
    </source>
</evidence>
<dbReference type="EMBL" id="LVJH01000002">
    <property type="protein sequence ID" value="OAB46313.1"/>
    <property type="molecule type" value="Genomic_DNA"/>
</dbReference>
<sequence length="154" mass="16990">MSRLYRSSRNKMVTGLCGGLAETFGIDATILRVLVAISIPFSGFTTVFIYLVASMVIPKEAVPPFNSYGNGNSNHGAGGHYNNNHYNNADHYKNYNAGYGSEFNNSNSNSNSGGYNNAQKSELDDMMKDIEKKALKKEVEELKIKLSKYEKGEV</sequence>
<proteinExistence type="predicted"/>
<dbReference type="InterPro" id="IPR007168">
    <property type="entry name" value="Phageshock_PspC_N"/>
</dbReference>
<dbReference type="STRING" id="494026.PGLA_02740"/>
<accession>A0A168P289</accession>
<feature type="domain" description="Phage shock protein PspC N-terminal" evidence="7">
    <location>
        <begin position="3"/>
        <end position="60"/>
    </location>
</feature>
<evidence type="ECO:0000256" key="6">
    <source>
        <dbReference type="SAM" id="Phobius"/>
    </source>
</evidence>
<evidence type="ECO:0000256" key="2">
    <source>
        <dbReference type="ARBA" id="ARBA00022475"/>
    </source>
</evidence>
<evidence type="ECO:0000313" key="9">
    <source>
        <dbReference type="Proteomes" id="UP000076967"/>
    </source>
</evidence>
<gene>
    <name evidence="8" type="ORF">PGLA_02740</name>
</gene>
<dbReference type="PANTHER" id="PTHR33885">
    <property type="entry name" value="PHAGE SHOCK PROTEIN C"/>
    <property type="match status" value="1"/>
</dbReference>
<name>A0A168P289_9BACL</name>
<protein>
    <recommendedName>
        <fullName evidence="7">Phage shock protein PspC N-terminal domain-containing protein</fullName>
    </recommendedName>
</protein>
<comment type="caution">
    <text evidence="8">The sequence shown here is derived from an EMBL/GenBank/DDBJ whole genome shotgun (WGS) entry which is preliminary data.</text>
</comment>
<evidence type="ECO:0000256" key="1">
    <source>
        <dbReference type="ARBA" id="ARBA00004162"/>
    </source>
</evidence>
<keyword evidence="4 6" id="KW-1133">Transmembrane helix</keyword>
<reference evidence="8 9" key="1">
    <citation type="submission" date="2016-03" db="EMBL/GenBank/DDBJ databases">
        <title>Draft genome sequence of Paenibacillus glacialis DSM 22343.</title>
        <authorList>
            <person name="Shin S.-K."/>
            <person name="Yi H."/>
        </authorList>
    </citation>
    <scope>NUCLEOTIDE SEQUENCE [LARGE SCALE GENOMIC DNA]</scope>
    <source>
        <strain evidence="8 9">DSM 22343</strain>
    </source>
</reference>
<dbReference type="GO" id="GO:0005886">
    <property type="term" value="C:plasma membrane"/>
    <property type="evidence" value="ECO:0007669"/>
    <property type="project" value="UniProtKB-SubCell"/>
</dbReference>
<evidence type="ECO:0000259" key="7">
    <source>
        <dbReference type="Pfam" id="PF04024"/>
    </source>
</evidence>
<dbReference type="Pfam" id="PF04024">
    <property type="entry name" value="PspC"/>
    <property type="match status" value="1"/>
</dbReference>
<feature type="transmembrane region" description="Helical" evidence="6">
    <location>
        <begin position="35"/>
        <end position="57"/>
    </location>
</feature>
<dbReference type="OrthoDB" id="9815286at2"/>
<organism evidence="8 9">
    <name type="scientific">Paenibacillus glacialis</name>
    <dbReference type="NCBI Taxonomy" id="494026"/>
    <lineage>
        <taxon>Bacteria</taxon>
        <taxon>Bacillati</taxon>
        <taxon>Bacillota</taxon>
        <taxon>Bacilli</taxon>
        <taxon>Bacillales</taxon>
        <taxon>Paenibacillaceae</taxon>
        <taxon>Paenibacillus</taxon>
    </lineage>
</organism>
<keyword evidence="2" id="KW-1003">Cell membrane</keyword>
<dbReference type="AlphaFoldDB" id="A0A168P289"/>
<keyword evidence="9" id="KW-1185">Reference proteome</keyword>
<keyword evidence="3 6" id="KW-0812">Transmembrane</keyword>
<dbReference type="Proteomes" id="UP000076967">
    <property type="component" value="Unassembled WGS sequence"/>
</dbReference>
<dbReference type="PANTHER" id="PTHR33885:SF3">
    <property type="entry name" value="PHAGE SHOCK PROTEIN C"/>
    <property type="match status" value="1"/>
</dbReference>
<evidence type="ECO:0000256" key="4">
    <source>
        <dbReference type="ARBA" id="ARBA00022989"/>
    </source>
</evidence>